<organism evidence="1">
    <name type="scientific">Mantoniella tinhauana virus 1</name>
    <dbReference type="NCBI Taxonomy" id="3111543"/>
    <lineage>
        <taxon>Viruses</taxon>
    </lineage>
</organism>
<dbReference type="EMBL" id="PP130629">
    <property type="protein sequence ID" value="XAO13542.1"/>
    <property type="molecule type" value="Genomic_DNA"/>
</dbReference>
<proteinExistence type="predicted"/>
<name>A0AB38ZMD2_9VIRU</name>
<protein>
    <submittedName>
        <fullName evidence="1">Uncharacterized protein</fullName>
    </submittedName>
</protein>
<accession>A0AB38ZMD2</accession>
<reference evidence="1" key="1">
    <citation type="submission" date="2024-01" db="EMBL/GenBank/DDBJ databases">
        <title>Genomic and biogeographic characterisation of Mantoniella tinhauana virus 1, the first discovered Mantoniella-infecting prasinovirus.</title>
        <authorList>
            <person name="Rey Redondo E."/>
            <person name="Yung C.C.M."/>
        </authorList>
    </citation>
    <scope>NUCLEOTIDE SEQUENCE</scope>
    <source>
        <strain evidence="1">Lau Fau Shan</strain>
    </source>
</reference>
<sequence length="114" mass="12841">MERILNKYSKNIDAKSLVKTIEELKVEYLDDGITKEDIPPVLTTLVMTVSKFKKLTGAKKKALVIDVLYHFIEEIDPGEKDSEFEIVLKAMVPPMVDSLAAMLRAKKMCLPCLA</sequence>
<evidence type="ECO:0000313" key="1">
    <source>
        <dbReference type="EMBL" id="XAO13542.1"/>
    </source>
</evidence>